<dbReference type="CDD" id="cd09276">
    <property type="entry name" value="Rnase_HI_RT_non_LTR"/>
    <property type="match status" value="1"/>
</dbReference>
<dbReference type="PROSITE" id="PS50879">
    <property type="entry name" value="RNASE_H_1"/>
    <property type="match status" value="1"/>
</dbReference>
<feature type="compositionally biased region" description="Polar residues" evidence="1">
    <location>
        <begin position="40"/>
        <end position="60"/>
    </location>
</feature>
<evidence type="ECO:0000259" key="2">
    <source>
        <dbReference type="PROSITE" id="PS50879"/>
    </source>
</evidence>
<accession>A0A8S3XKS0</accession>
<feature type="compositionally biased region" description="Polar residues" evidence="1">
    <location>
        <begin position="12"/>
        <end position="24"/>
    </location>
</feature>
<evidence type="ECO:0000313" key="4">
    <source>
        <dbReference type="Proteomes" id="UP000691718"/>
    </source>
</evidence>
<feature type="compositionally biased region" description="Polar residues" evidence="1">
    <location>
        <begin position="72"/>
        <end position="95"/>
    </location>
</feature>
<comment type="caution">
    <text evidence="3">The sequence shown here is derived from an EMBL/GenBank/DDBJ whole genome shotgun (WGS) entry which is preliminary data.</text>
</comment>
<sequence length="340" mass="37469">MSGNKVVLSDVETASSNKSSQNFSVAPPRPPRSLREKVLTKSTLTKATPSEKLSQPSSHPATGKRPADSAPTDASITSKEASSHTPTLRTKMSETSVKSDSSIRSSVCDLDLCGSRQIFQSELYALLRATKLAESSTEPVVNIMSDSRSSLDLLANSKASHPLSKAIQESIGKMRNDGRVIRLFWLRAHVGTSGNERADELAKAAALREKATLDYDKIPMSYVKVKIREETVKGHAGDAGNEIADETAKGAATQHKTPDYAKFPMSFVKRTMREKTWRTWQTRYESAEQGARTKELLPKLTDICALWKATKISFQLTQALTGHGYHKEYLHRFKIAADPF</sequence>
<evidence type="ECO:0000256" key="1">
    <source>
        <dbReference type="SAM" id="MobiDB-lite"/>
    </source>
</evidence>
<dbReference type="EMBL" id="CAJQZP010001208">
    <property type="protein sequence ID" value="CAG5030490.1"/>
    <property type="molecule type" value="Genomic_DNA"/>
</dbReference>
<dbReference type="Proteomes" id="UP000691718">
    <property type="component" value="Unassembled WGS sequence"/>
</dbReference>
<reference evidence="3" key="1">
    <citation type="submission" date="2021-04" db="EMBL/GenBank/DDBJ databases">
        <authorList>
            <person name="Tunstrom K."/>
        </authorList>
    </citation>
    <scope>NUCLEOTIDE SEQUENCE</scope>
</reference>
<evidence type="ECO:0000313" key="3">
    <source>
        <dbReference type="EMBL" id="CAG5030490.1"/>
    </source>
</evidence>
<dbReference type="PANTHER" id="PTHR10642">
    <property type="entry name" value="RIBONUCLEASE H1"/>
    <property type="match status" value="1"/>
</dbReference>
<name>A0A8S3XKS0_PARAO</name>
<organism evidence="3 4">
    <name type="scientific">Parnassius apollo</name>
    <name type="common">Apollo butterfly</name>
    <name type="synonym">Papilio apollo</name>
    <dbReference type="NCBI Taxonomy" id="110799"/>
    <lineage>
        <taxon>Eukaryota</taxon>
        <taxon>Metazoa</taxon>
        <taxon>Ecdysozoa</taxon>
        <taxon>Arthropoda</taxon>
        <taxon>Hexapoda</taxon>
        <taxon>Insecta</taxon>
        <taxon>Pterygota</taxon>
        <taxon>Neoptera</taxon>
        <taxon>Endopterygota</taxon>
        <taxon>Lepidoptera</taxon>
        <taxon>Glossata</taxon>
        <taxon>Ditrysia</taxon>
        <taxon>Papilionoidea</taxon>
        <taxon>Papilionidae</taxon>
        <taxon>Parnassiinae</taxon>
        <taxon>Parnassini</taxon>
        <taxon>Parnassius</taxon>
        <taxon>Parnassius</taxon>
    </lineage>
</organism>
<proteinExistence type="predicted"/>
<feature type="region of interest" description="Disordered" evidence="1">
    <location>
        <begin position="1"/>
        <end position="100"/>
    </location>
</feature>
<dbReference type="InterPro" id="IPR050092">
    <property type="entry name" value="RNase_H"/>
</dbReference>
<dbReference type="InterPro" id="IPR002156">
    <property type="entry name" value="RNaseH_domain"/>
</dbReference>
<dbReference type="OrthoDB" id="411871at2759"/>
<dbReference type="PANTHER" id="PTHR10642:SF31">
    <property type="entry name" value="RIBONUCLEASE H1"/>
    <property type="match status" value="1"/>
</dbReference>
<dbReference type="AlphaFoldDB" id="A0A8S3XKS0"/>
<protein>
    <submittedName>
        <fullName evidence="3">(apollo) hypothetical protein</fullName>
    </submittedName>
</protein>
<dbReference type="Pfam" id="PF00075">
    <property type="entry name" value="RNase_H"/>
    <property type="match status" value="1"/>
</dbReference>
<keyword evidence="4" id="KW-1185">Reference proteome</keyword>
<gene>
    <name evidence="3" type="ORF">PAPOLLO_LOCUS19489</name>
</gene>
<feature type="domain" description="RNase H type-1" evidence="2">
    <location>
        <begin position="91"/>
        <end position="207"/>
    </location>
</feature>
<dbReference type="GO" id="GO:0043137">
    <property type="term" value="P:DNA replication, removal of RNA primer"/>
    <property type="evidence" value="ECO:0007669"/>
    <property type="project" value="TreeGrafter"/>
</dbReference>
<dbReference type="GO" id="GO:0003676">
    <property type="term" value="F:nucleic acid binding"/>
    <property type="evidence" value="ECO:0007669"/>
    <property type="project" value="InterPro"/>
</dbReference>
<dbReference type="GO" id="GO:0004523">
    <property type="term" value="F:RNA-DNA hybrid ribonuclease activity"/>
    <property type="evidence" value="ECO:0007669"/>
    <property type="project" value="InterPro"/>
</dbReference>